<dbReference type="Proteomes" id="UP001500575">
    <property type="component" value="Unassembled WGS sequence"/>
</dbReference>
<protein>
    <submittedName>
        <fullName evidence="2">Uncharacterized protein</fullName>
    </submittedName>
</protein>
<accession>A0ABP5JSA2</accession>
<comment type="caution">
    <text evidence="2">The sequence shown here is derived from an EMBL/GenBank/DDBJ whole genome shotgun (WGS) entry which is preliminary data.</text>
</comment>
<feature type="compositionally biased region" description="Basic and acidic residues" evidence="1">
    <location>
        <begin position="8"/>
        <end position="19"/>
    </location>
</feature>
<gene>
    <name evidence="2" type="ORF">GCM10009843_15300</name>
</gene>
<dbReference type="EMBL" id="BAAAQQ010000007">
    <property type="protein sequence ID" value="GAA2121225.1"/>
    <property type="molecule type" value="Genomic_DNA"/>
</dbReference>
<evidence type="ECO:0000313" key="2">
    <source>
        <dbReference type="EMBL" id="GAA2121225.1"/>
    </source>
</evidence>
<sequence length="119" mass="12769">MRSGTKPQADRTDERRPEVISRQPRRPGVHATKVGRVGVPDHGPRTYAVSDAPLARSAVSPATFRGLAAAAHAAPDGREFLLDVVRRLASAERPAGAPGPLTEEQLRWVLTELADETSS</sequence>
<reference evidence="3" key="1">
    <citation type="journal article" date="2019" name="Int. J. Syst. Evol. Microbiol.">
        <title>The Global Catalogue of Microorganisms (GCM) 10K type strain sequencing project: providing services to taxonomists for standard genome sequencing and annotation.</title>
        <authorList>
            <consortium name="The Broad Institute Genomics Platform"/>
            <consortium name="The Broad Institute Genome Sequencing Center for Infectious Disease"/>
            <person name="Wu L."/>
            <person name="Ma J."/>
        </authorList>
    </citation>
    <scope>NUCLEOTIDE SEQUENCE [LARGE SCALE GENOMIC DNA]</scope>
    <source>
        <strain evidence="3">JCM 16021</strain>
    </source>
</reference>
<evidence type="ECO:0000313" key="3">
    <source>
        <dbReference type="Proteomes" id="UP001500575"/>
    </source>
</evidence>
<organism evidence="2 3">
    <name type="scientific">Nocardioides bigeumensis</name>
    <dbReference type="NCBI Taxonomy" id="433657"/>
    <lineage>
        <taxon>Bacteria</taxon>
        <taxon>Bacillati</taxon>
        <taxon>Actinomycetota</taxon>
        <taxon>Actinomycetes</taxon>
        <taxon>Propionibacteriales</taxon>
        <taxon>Nocardioidaceae</taxon>
        <taxon>Nocardioides</taxon>
    </lineage>
</organism>
<feature type="region of interest" description="Disordered" evidence="1">
    <location>
        <begin position="1"/>
        <end position="44"/>
    </location>
</feature>
<name>A0ABP5JSA2_9ACTN</name>
<keyword evidence="3" id="KW-1185">Reference proteome</keyword>
<proteinExistence type="predicted"/>
<evidence type="ECO:0000256" key="1">
    <source>
        <dbReference type="SAM" id="MobiDB-lite"/>
    </source>
</evidence>